<keyword evidence="1" id="KW-0732">Signal</keyword>
<dbReference type="Proteomes" id="UP000774326">
    <property type="component" value="Unassembled WGS sequence"/>
</dbReference>
<dbReference type="EMBL" id="JAEUBG010003197">
    <property type="protein sequence ID" value="KAH3683256.1"/>
    <property type="molecule type" value="Genomic_DNA"/>
</dbReference>
<proteinExistence type="predicted"/>
<name>A0A9P8TM12_WICPI</name>
<evidence type="ECO:0000313" key="3">
    <source>
        <dbReference type="Proteomes" id="UP000774326"/>
    </source>
</evidence>
<feature type="signal peptide" evidence="1">
    <location>
        <begin position="1"/>
        <end position="26"/>
    </location>
</feature>
<accession>A0A9P8TM12</accession>
<organism evidence="2 3">
    <name type="scientific">Wickerhamomyces pijperi</name>
    <name type="common">Yeast</name>
    <name type="synonym">Pichia pijperi</name>
    <dbReference type="NCBI Taxonomy" id="599730"/>
    <lineage>
        <taxon>Eukaryota</taxon>
        <taxon>Fungi</taxon>
        <taxon>Dikarya</taxon>
        <taxon>Ascomycota</taxon>
        <taxon>Saccharomycotina</taxon>
        <taxon>Saccharomycetes</taxon>
        <taxon>Phaffomycetales</taxon>
        <taxon>Wickerhamomycetaceae</taxon>
        <taxon>Wickerhamomyces</taxon>
    </lineage>
</organism>
<sequence>MHIPSMNTIQWVLSSSVLIHFSACSAANNSDQELTLHHNRTNTITTHTMLPLLTPNMHPVDGTPISWNESDPQRTNTDSSLLKTSNVTKLDSVDSESETHQLPFLGISPLVTIFPYGLQHKQAREDFQVFLQQSDIFQLNPFHDMATEIPFNELENHTFTNTTHSYESYDLRNNKISSIEDLFPIYAKAYEHTLQECIREELDELDTRNRLPMRKDKFKVKLHTAVDKSKGRNKGPGVNFDYSQDQLSLLAPEGVFVSVLTSRINKHSKKVGDTPKWKRIEDVLPYNYPKIRQLKVIRNVDVYSLGPSVGHSMVSKYEEFPEDPRIQQLRVKQIQPRHVVFGVLQYKLNFELTREDEDTVEVAREVLIYNTESPQSQETSMERDQLIQDMKEMGLRFSIEPVDYWIDFQSLGVDQARTRDSEVASDIGEALSYCFKQVNEDVWGEDEDEEVGSSDGHIQRFMSFEAKASVLSCFRLEAVNATMITGDLKLEDISNLSISSILTDSSLAPPTPLTLSNLLISILASNPDNTGNWISIKIKWNPP</sequence>
<feature type="chain" id="PRO_5040231324" description="Secreted protein" evidence="1">
    <location>
        <begin position="27"/>
        <end position="543"/>
    </location>
</feature>
<evidence type="ECO:0000256" key="1">
    <source>
        <dbReference type="SAM" id="SignalP"/>
    </source>
</evidence>
<evidence type="ECO:0000313" key="2">
    <source>
        <dbReference type="EMBL" id="KAH3683256.1"/>
    </source>
</evidence>
<reference evidence="2" key="2">
    <citation type="submission" date="2021-01" db="EMBL/GenBank/DDBJ databases">
        <authorList>
            <person name="Schikora-Tamarit M.A."/>
        </authorList>
    </citation>
    <scope>NUCLEOTIDE SEQUENCE</scope>
    <source>
        <strain evidence="2">CBS2887</strain>
    </source>
</reference>
<dbReference type="AlphaFoldDB" id="A0A9P8TM12"/>
<reference evidence="2" key="1">
    <citation type="journal article" date="2021" name="Open Biol.">
        <title>Shared evolutionary footprints suggest mitochondrial oxidative damage underlies multiple complex I losses in fungi.</title>
        <authorList>
            <person name="Schikora-Tamarit M.A."/>
            <person name="Marcet-Houben M."/>
            <person name="Nosek J."/>
            <person name="Gabaldon T."/>
        </authorList>
    </citation>
    <scope>NUCLEOTIDE SEQUENCE</scope>
    <source>
        <strain evidence="2">CBS2887</strain>
    </source>
</reference>
<keyword evidence="3" id="KW-1185">Reference proteome</keyword>
<comment type="caution">
    <text evidence="2">The sequence shown here is derived from an EMBL/GenBank/DDBJ whole genome shotgun (WGS) entry which is preliminary data.</text>
</comment>
<protein>
    <recommendedName>
        <fullName evidence="4">Secreted protein</fullName>
    </recommendedName>
</protein>
<gene>
    <name evidence="2" type="ORF">WICPIJ_005784</name>
</gene>
<evidence type="ECO:0008006" key="4">
    <source>
        <dbReference type="Google" id="ProtNLM"/>
    </source>
</evidence>